<reference evidence="2 3" key="1">
    <citation type="submission" date="2018-08" db="EMBL/GenBank/DDBJ databases">
        <title>Aphanomyces genome sequencing and annotation.</title>
        <authorList>
            <person name="Minardi D."/>
            <person name="Oidtmann B."/>
            <person name="Van Der Giezen M."/>
            <person name="Studholme D.J."/>
        </authorList>
    </citation>
    <scope>NUCLEOTIDE SEQUENCE [LARGE SCALE GENOMIC DNA]</scope>
    <source>
        <strain evidence="2 3">NJM0002</strain>
    </source>
</reference>
<dbReference type="PANTHER" id="PTHR42782">
    <property type="entry name" value="SI:CH73-314G15.3"/>
    <property type="match status" value="1"/>
</dbReference>
<accession>A0A3R7D2N0</accession>
<evidence type="ECO:0000256" key="1">
    <source>
        <dbReference type="SAM" id="MobiDB-lite"/>
    </source>
</evidence>
<dbReference type="Pfam" id="PF04305">
    <property type="entry name" value="DUF455"/>
    <property type="match status" value="1"/>
</dbReference>
<keyword evidence="3" id="KW-1185">Reference proteome</keyword>
<dbReference type="CDD" id="cd00657">
    <property type="entry name" value="Ferritin_like"/>
    <property type="match status" value="1"/>
</dbReference>
<gene>
    <name evidence="2" type="ORF">DYB32_003446</name>
</gene>
<evidence type="ECO:0008006" key="4">
    <source>
        <dbReference type="Google" id="ProtNLM"/>
    </source>
</evidence>
<dbReference type="VEuPathDB" id="FungiDB:H310_13061"/>
<proteinExistence type="predicted"/>
<dbReference type="Pfam" id="PF13692">
    <property type="entry name" value="Glyco_trans_1_4"/>
    <property type="match status" value="1"/>
</dbReference>
<dbReference type="Gene3D" id="3.40.50.2000">
    <property type="entry name" value="Glycogen Phosphorylase B"/>
    <property type="match status" value="1"/>
</dbReference>
<feature type="region of interest" description="Disordered" evidence="1">
    <location>
        <begin position="438"/>
        <end position="461"/>
    </location>
</feature>
<evidence type="ECO:0000313" key="3">
    <source>
        <dbReference type="Proteomes" id="UP000285060"/>
    </source>
</evidence>
<dbReference type="SUPFAM" id="SSF53756">
    <property type="entry name" value="UDP-Glycosyltransferase/glycogen phosphorylase"/>
    <property type="match status" value="1"/>
</dbReference>
<dbReference type="InterPro" id="IPR007402">
    <property type="entry name" value="DUF455"/>
</dbReference>
<protein>
    <recommendedName>
        <fullName evidence="4">WW domain-containing protein</fullName>
    </recommendedName>
</protein>
<dbReference type="EMBL" id="QUSY01000210">
    <property type="protein sequence ID" value="RHY31491.1"/>
    <property type="molecule type" value="Genomic_DNA"/>
</dbReference>
<sequence length="896" mass="101014">MRELQPNDILNMAQYYNVDLTTAPFLLPIMKQAVETPLPPNWVEDLSSSVHGPRYINEQTQEQQSSHPADAYFIAQVRKARVKHAETDVVDNAWMEFRRDGAKYYYNFATNKEQTDLPSCGLLCTPGASYEASKEVFTRAADIHRQPKIRSLDKLDILCFHSSWNETRMSVTEKRHADIYFSISTKHFQFVLGNLDTVYTISHINGRNEKPLEAWDLYVGAKITILGRSTTLTKVAAPPTHNYWDTVVRFEPSQCDGLCTLPRDFYDDFVNVACDEARHFDLVRRRLEELGSFYGQLPAHRALLSHANNTQNSLASRLAVIPLVQEARGLDAGPRLVHKLKSMGDSVSADVVGTQRFCFQPVIHDVFVAQIVFEERGHVSCGMKWFKHLCAATGRDPVPYFHELVKENFPDGLPGPFDLEARLAANMDPAWFQPLEMQKKPTHQPPPLATTSPSTATPRTKKNGWTVLVAGSVWPERTSSAAGVRTADMIGILLDEGYNVVCISPSRLNSHTNLLTEMGVKCVQVDPNTDTFASVMATLPIHVAIFDRYIAEEMYGWHVAKHSPHAVRVLDLQDVHFLRKAREFHVCTTKVGEQRGAVKGSRARGQQADFRTTLDPSIDVEPVVSVVLRELACILRSDWTVYVSDFEIELLVHRFDVPRHHLRKLDYIVPPDKLLQYSSNFHDRRHIAVVGSFKHSPNVDGLHWLKDSLWPSIRQSVHPDTELHIYGSYASAKATKALERGHDNIRVMGFCNDVHDTLACYRLSLAPLRFGAGIKGKIIDSWVAGTPVVSTSVGAEGMNYLPGKWGGAVADTPREFADRVANLYNDAETWKAAHDLGKTLCQTHYDFNAQKQNLLNIVSSGQQTNWVGRVLWSNQFRASEFMSRYIQEKNKNKAAE</sequence>
<evidence type="ECO:0000313" key="2">
    <source>
        <dbReference type="EMBL" id="RHY31491.1"/>
    </source>
</evidence>
<dbReference type="Gene3D" id="2.20.70.10">
    <property type="match status" value="1"/>
</dbReference>
<organism evidence="2 3">
    <name type="scientific">Aphanomyces invadans</name>
    <dbReference type="NCBI Taxonomy" id="157072"/>
    <lineage>
        <taxon>Eukaryota</taxon>
        <taxon>Sar</taxon>
        <taxon>Stramenopiles</taxon>
        <taxon>Oomycota</taxon>
        <taxon>Saprolegniomycetes</taxon>
        <taxon>Saprolegniales</taxon>
        <taxon>Verrucalvaceae</taxon>
        <taxon>Aphanomyces</taxon>
    </lineage>
</organism>
<dbReference type="VEuPathDB" id="FungiDB:H310_13063"/>
<dbReference type="Proteomes" id="UP000285060">
    <property type="component" value="Unassembled WGS sequence"/>
</dbReference>
<feature type="compositionally biased region" description="Low complexity" evidence="1">
    <location>
        <begin position="449"/>
        <end position="458"/>
    </location>
</feature>
<dbReference type="PANTHER" id="PTHR42782:SF4">
    <property type="entry name" value="DUF455 DOMAIN-CONTAINING PROTEIN"/>
    <property type="match status" value="1"/>
</dbReference>
<comment type="caution">
    <text evidence="2">The sequence shown here is derived from an EMBL/GenBank/DDBJ whole genome shotgun (WGS) entry which is preliminary data.</text>
</comment>
<dbReference type="AlphaFoldDB" id="A0A3R7D2N0"/>
<name>A0A3R7D2N0_9STRA</name>